<accession>A0ABV3QE15</accession>
<evidence type="ECO:0000313" key="2">
    <source>
        <dbReference type="Proteomes" id="UP001556220"/>
    </source>
</evidence>
<reference evidence="1 2" key="1">
    <citation type="submission" date="2024-06" db="EMBL/GenBank/DDBJ databases">
        <authorList>
            <person name="Woo H."/>
        </authorList>
    </citation>
    <scope>NUCLEOTIDE SEQUENCE [LARGE SCALE GENOMIC DNA]</scope>
    <source>
        <strain evidence="1 2">Si-c</strain>
    </source>
</reference>
<dbReference type="EMBL" id="JBFOHK010000002">
    <property type="protein sequence ID" value="MEW9572075.1"/>
    <property type="molecule type" value="Genomic_DNA"/>
</dbReference>
<gene>
    <name evidence="1" type="ORF">ABQJ54_09935</name>
</gene>
<keyword evidence="2" id="KW-1185">Reference proteome</keyword>
<name>A0ABV3QE15_9GAMM</name>
<protein>
    <submittedName>
        <fullName evidence="1">Uncharacterized protein</fullName>
    </submittedName>
</protein>
<comment type="caution">
    <text evidence="1">The sequence shown here is derived from an EMBL/GenBank/DDBJ whole genome shotgun (WGS) entry which is preliminary data.</text>
</comment>
<organism evidence="1 2">
    <name type="scientific">Rhodanobacter lycopersici</name>
    <dbReference type="NCBI Taxonomy" id="3162487"/>
    <lineage>
        <taxon>Bacteria</taxon>
        <taxon>Pseudomonadati</taxon>
        <taxon>Pseudomonadota</taxon>
        <taxon>Gammaproteobacteria</taxon>
        <taxon>Lysobacterales</taxon>
        <taxon>Rhodanobacteraceae</taxon>
        <taxon>Rhodanobacter</taxon>
    </lineage>
</organism>
<dbReference type="Proteomes" id="UP001556220">
    <property type="component" value="Unassembled WGS sequence"/>
</dbReference>
<dbReference type="RefSeq" id="WP_367854135.1">
    <property type="nucleotide sequence ID" value="NZ_JBFOHK010000002.1"/>
</dbReference>
<proteinExistence type="predicted"/>
<sequence length="231" mass="25750">MHLEPPNTRLESFKDFAKHYLMIVLSILTALGLEAWIEHTHHAHAAATASAQIETEIRQNLADIDTDIAHDSARMQSLEKLRDQLQADVESHATIDTIQQHIHQLAPGDIYLDWRWPNLRQEAWNVAVANQSAGWIDAARLRSYSAVYAAQDAMTRLIMMDAPSIYDGPRMQNTLLDVRTGDYQPRDLLHVVNQMCGVASEATHGLQALAQRIRTAVPDLAPDSGKPAAAH</sequence>
<evidence type="ECO:0000313" key="1">
    <source>
        <dbReference type="EMBL" id="MEW9572075.1"/>
    </source>
</evidence>